<dbReference type="EMBL" id="AWNI01000008">
    <property type="protein sequence ID" value="ETS63871.1"/>
    <property type="molecule type" value="Genomic_DNA"/>
</dbReference>
<evidence type="ECO:0000313" key="1">
    <source>
        <dbReference type="EMBL" id="ETS63871.1"/>
    </source>
</evidence>
<dbReference type="HOGENOM" id="CLU_2427959_0_0_1"/>
<gene>
    <name evidence="1" type="ORF">PaG_02193</name>
</gene>
<name>W3VSU8_MOEAP</name>
<evidence type="ECO:0000313" key="2">
    <source>
        <dbReference type="Proteomes" id="UP000019462"/>
    </source>
</evidence>
<dbReference type="Proteomes" id="UP000019462">
    <property type="component" value="Unassembled WGS sequence"/>
</dbReference>
<proteinExistence type="predicted"/>
<accession>W3VSU8</accession>
<dbReference type="AlphaFoldDB" id="W3VSU8"/>
<reference evidence="1 2" key="1">
    <citation type="journal article" date="2014" name="Genome Announc.">
        <title>Genome sequence of the basidiomycetous fungus Pseudozyma aphidis DSM70725, an efficient producer of biosurfactant mannosylerythritol lipids.</title>
        <authorList>
            <person name="Lorenz S."/>
            <person name="Guenther M."/>
            <person name="Grumaz C."/>
            <person name="Rupp S."/>
            <person name="Zibek S."/>
            <person name="Sohn K."/>
        </authorList>
    </citation>
    <scope>NUCLEOTIDE SEQUENCE [LARGE SCALE GENOMIC DNA]</scope>
    <source>
        <strain evidence="2">ATCC 32657 / CBS 517.83 / DSM 70725 / JCM 10318 / NBRC 10182 / NRRL Y-7954 / St-0401</strain>
    </source>
</reference>
<keyword evidence="2" id="KW-1185">Reference proteome</keyword>
<comment type="caution">
    <text evidence="1">The sequence shown here is derived from an EMBL/GenBank/DDBJ whole genome shotgun (WGS) entry which is preliminary data.</text>
</comment>
<protein>
    <submittedName>
        <fullName evidence="1">Uncharacterized protein</fullName>
    </submittedName>
</protein>
<sequence length="91" mass="9584">MSLAALHVLATCATHSCLRLWGTSFFSPTPFAAFLDGGTSARSPLDLAEAVGFDRAVSKQSAKTSRFDQSAYRSFGPAASKARKLAGLWSG</sequence>
<organism evidence="1 2">
    <name type="scientific">Moesziomyces aphidis</name>
    <name type="common">Pseudozyma aphidis</name>
    <dbReference type="NCBI Taxonomy" id="84754"/>
    <lineage>
        <taxon>Eukaryota</taxon>
        <taxon>Fungi</taxon>
        <taxon>Dikarya</taxon>
        <taxon>Basidiomycota</taxon>
        <taxon>Ustilaginomycotina</taxon>
        <taxon>Ustilaginomycetes</taxon>
        <taxon>Ustilaginales</taxon>
        <taxon>Ustilaginaceae</taxon>
        <taxon>Moesziomyces</taxon>
    </lineage>
</organism>